<feature type="transmembrane region" description="Helical" evidence="1">
    <location>
        <begin position="12"/>
        <end position="31"/>
    </location>
</feature>
<evidence type="ECO:0000313" key="2">
    <source>
        <dbReference type="EMBL" id="MDW8515707.1"/>
    </source>
</evidence>
<dbReference type="InterPro" id="IPR010315">
    <property type="entry name" value="DUF915_hydro-like"/>
</dbReference>
<keyword evidence="3" id="KW-1185">Reference proteome</keyword>
<dbReference type="GO" id="GO:0016787">
    <property type="term" value="F:hydrolase activity"/>
    <property type="evidence" value="ECO:0007669"/>
    <property type="project" value="UniProtKB-KW"/>
</dbReference>
<dbReference type="EMBL" id="JAWUZT010000012">
    <property type="protein sequence ID" value="MDW8515707.1"/>
    <property type="molecule type" value="Genomic_DNA"/>
</dbReference>
<accession>A0ABU4J3Z1</accession>
<dbReference type="SUPFAM" id="SSF53474">
    <property type="entry name" value="alpha/beta-Hydrolases"/>
    <property type="match status" value="1"/>
</dbReference>
<keyword evidence="1" id="KW-0812">Transmembrane</keyword>
<keyword evidence="1" id="KW-0472">Membrane</keyword>
<dbReference type="Gene3D" id="3.40.50.1820">
    <property type="entry name" value="alpha/beta hydrolase"/>
    <property type="match status" value="1"/>
</dbReference>
<dbReference type="Pfam" id="PF06028">
    <property type="entry name" value="DUF915"/>
    <property type="match status" value="1"/>
</dbReference>
<dbReference type="InterPro" id="IPR029058">
    <property type="entry name" value="AB_hydrolase_fold"/>
</dbReference>
<protein>
    <submittedName>
        <fullName evidence="2">Alpha/beta fold hydrolase</fullName>
    </submittedName>
</protein>
<comment type="caution">
    <text evidence="2">The sequence shown here is derived from an EMBL/GenBank/DDBJ whole genome shotgun (WGS) entry which is preliminary data.</text>
</comment>
<dbReference type="RefSeq" id="WP_224840052.1">
    <property type="nucleotide sequence ID" value="NZ_CP060274.1"/>
</dbReference>
<dbReference type="PANTHER" id="PTHR37946">
    <property type="entry name" value="SLL1969 PROTEIN"/>
    <property type="match status" value="1"/>
</dbReference>
<name>A0ABU4J3Z1_9BACI</name>
<keyword evidence="1" id="KW-1133">Transmembrane helix</keyword>
<reference evidence="3" key="1">
    <citation type="submission" date="2023-07" db="EMBL/GenBank/DDBJ databases">
        <title>Draft genomic sequences of Priestia flexa CCM isolated from the soil of an abandoned mine contaminated by free cyanide in the high Andean zone of Tacna, Peru.</title>
        <authorList>
            <person name="Caceda Quiroz C.J."/>
            <person name="Maraza Chooque G.J."/>
            <person name="Fora Quispe G.L."/>
            <person name="Carpio Mamani M."/>
        </authorList>
    </citation>
    <scope>NUCLEOTIDE SEQUENCE [LARGE SCALE GENOMIC DNA]</scope>
    <source>
        <strain evidence="3">CCM</strain>
    </source>
</reference>
<dbReference type="PANTHER" id="PTHR37946:SF1">
    <property type="entry name" value="SLL1969 PROTEIN"/>
    <property type="match status" value="1"/>
</dbReference>
<gene>
    <name evidence="2" type="ORF">RIB56_06140</name>
</gene>
<sequence>MVKARSEASSLRIFILLLSIILLVAFCWYIFSSQTKRASSSGEIPVLFIHGYLGSQNSLGTMIKRFEENNWGQKSAYCIVRSDGTVQWKQKGKLAGQLPMVHVVFKKADASLEEQTKWVGRIIDDLKKMYHISSVDLLGHSMGGLTATAVSLERPKDVHKLVTLGSPLKGLDYGELMEMYPRAKNYQASEGARDLVFHSAALRDMHARKEDFAQHIDIFSGAGDIGDGTDGVVTIESAYGLDSFTEHIHFQTFHESHSNLHESKEVDEAVYQFLKRD</sequence>
<organism evidence="2 3">
    <name type="scientific">Priestia flexa</name>
    <dbReference type="NCBI Taxonomy" id="86664"/>
    <lineage>
        <taxon>Bacteria</taxon>
        <taxon>Bacillati</taxon>
        <taxon>Bacillota</taxon>
        <taxon>Bacilli</taxon>
        <taxon>Bacillales</taxon>
        <taxon>Bacillaceae</taxon>
        <taxon>Priestia</taxon>
    </lineage>
</organism>
<evidence type="ECO:0000256" key="1">
    <source>
        <dbReference type="SAM" id="Phobius"/>
    </source>
</evidence>
<dbReference type="Proteomes" id="UP001284771">
    <property type="component" value="Unassembled WGS sequence"/>
</dbReference>
<keyword evidence="2" id="KW-0378">Hydrolase</keyword>
<evidence type="ECO:0000313" key="3">
    <source>
        <dbReference type="Proteomes" id="UP001284771"/>
    </source>
</evidence>
<proteinExistence type="predicted"/>